<evidence type="ECO:0000313" key="1">
    <source>
        <dbReference type="EMBL" id="AFK41158.1"/>
    </source>
</evidence>
<name>I3SLL6_MEDTR</name>
<dbReference type="AlphaFoldDB" id="I3SLL6"/>
<proteinExistence type="evidence at transcript level"/>
<sequence>MSTLKFFQLPPLPFLLPSTVLFPNPNSLNLQLPMLSNDCVLQLI</sequence>
<protein>
    <submittedName>
        <fullName evidence="1">Uncharacterized protein</fullName>
    </submittedName>
</protein>
<dbReference type="EMBL" id="BT141364">
    <property type="protein sequence ID" value="AFK41158.1"/>
    <property type="molecule type" value="mRNA"/>
</dbReference>
<organism evidence="1">
    <name type="scientific">Medicago truncatula</name>
    <name type="common">Barrel medic</name>
    <name type="synonym">Medicago tribuloides</name>
    <dbReference type="NCBI Taxonomy" id="3880"/>
    <lineage>
        <taxon>Eukaryota</taxon>
        <taxon>Viridiplantae</taxon>
        <taxon>Streptophyta</taxon>
        <taxon>Embryophyta</taxon>
        <taxon>Tracheophyta</taxon>
        <taxon>Spermatophyta</taxon>
        <taxon>Magnoliopsida</taxon>
        <taxon>eudicotyledons</taxon>
        <taxon>Gunneridae</taxon>
        <taxon>Pentapetalae</taxon>
        <taxon>rosids</taxon>
        <taxon>fabids</taxon>
        <taxon>Fabales</taxon>
        <taxon>Fabaceae</taxon>
        <taxon>Papilionoideae</taxon>
        <taxon>50 kb inversion clade</taxon>
        <taxon>NPAAA clade</taxon>
        <taxon>Hologalegina</taxon>
        <taxon>IRL clade</taxon>
        <taxon>Trifolieae</taxon>
        <taxon>Medicago</taxon>
    </lineage>
</organism>
<accession>I3SLL6</accession>
<reference evidence="1" key="1">
    <citation type="submission" date="2012-05" db="EMBL/GenBank/DDBJ databases">
        <authorList>
            <person name="Krishnakumar V."/>
            <person name="Cheung F."/>
            <person name="Xiao Y."/>
            <person name="Chan A."/>
            <person name="Moskal W.A."/>
            <person name="Town C.D."/>
        </authorList>
    </citation>
    <scope>NUCLEOTIDE SEQUENCE</scope>
</reference>